<name>A0A1H8KSM4_9RHOB</name>
<organism evidence="2 3">
    <name type="scientific">Paracoccus alcaliphilus</name>
    <dbReference type="NCBI Taxonomy" id="34002"/>
    <lineage>
        <taxon>Bacteria</taxon>
        <taxon>Pseudomonadati</taxon>
        <taxon>Pseudomonadota</taxon>
        <taxon>Alphaproteobacteria</taxon>
        <taxon>Rhodobacterales</taxon>
        <taxon>Paracoccaceae</taxon>
        <taxon>Paracoccus</taxon>
    </lineage>
</organism>
<evidence type="ECO:0000256" key="1">
    <source>
        <dbReference type="SAM" id="SignalP"/>
    </source>
</evidence>
<dbReference type="EMBL" id="FODE01000024">
    <property type="protein sequence ID" value="SEN95616.1"/>
    <property type="molecule type" value="Genomic_DNA"/>
</dbReference>
<reference evidence="2 3" key="1">
    <citation type="submission" date="2016-10" db="EMBL/GenBank/DDBJ databases">
        <authorList>
            <person name="de Groot N.N."/>
        </authorList>
    </citation>
    <scope>NUCLEOTIDE SEQUENCE [LARGE SCALE GENOMIC DNA]</scope>
    <source>
        <strain evidence="2 3">DSM 8512</strain>
    </source>
</reference>
<keyword evidence="3" id="KW-1185">Reference proteome</keyword>
<feature type="signal peptide" evidence="1">
    <location>
        <begin position="1"/>
        <end position="22"/>
    </location>
</feature>
<proteinExistence type="predicted"/>
<evidence type="ECO:0000313" key="3">
    <source>
        <dbReference type="Proteomes" id="UP000199054"/>
    </source>
</evidence>
<sequence>MRGIAAAILTAAFLPFSMTALSAPGAWAQTGDGILLELNAAAPSEQGGCRLTVVVTNGLPQGLERAAWQVAIFDAAGVVQSLPVLDFGQLVSGKTKVAMFELQGRPCDQIGRIIVNDVAECRADDGTDMRNPCLTGLATRALTDIEFGI</sequence>
<dbReference type="Proteomes" id="UP000199054">
    <property type="component" value="Unassembled WGS sequence"/>
</dbReference>
<dbReference type="STRING" id="34002.SAMN04489859_102421"/>
<feature type="chain" id="PRO_5011737834" evidence="1">
    <location>
        <begin position="23"/>
        <end position="149"/>
    </location>
</feature>
<protein>
    <submittedName>
        <fullName evidence="2">Uncharacterized protein</fullName>
    </submittedName>
</protein>
<keyword evidence="1" id="KW-0732">Signal</keyword>
<accession>A0A1H8KSM4</accession>
<gene>
    <name evidence="2" type="ORF">SAMN04489859_102421</name>
</gene>
<evidence type="ECO:0000313" key="2">
    <source>
        <dbReference type="EMBL" id="SEN95616.1"/>
    </source>
</evidence>
<dbReference type="AlphaFoldDB" id="A0A1H8KSM4"/>